<evidence type="ECO:0000256" key="3">
    <source>
        <dbReference type="ARBA" id="ARBA00022692"/>
    </source>
</evidence>
<dbReference type="EMBL" id="JAVDRF010000011">
    <property type="protein sequence ID" value="MDR6538491.1"/>
    <property type="molecule type" value="Genomic_DNA"/>
</dbReference>
<dbReference type="SUPFAM" id="SSF103473">
    <property type="entry name" value="MFS general substrate transporter"/>
    <property type="match status" value="1"/>
</dbReference>
<feature type="transmembrane region" description="Helical" evidence="6">
    <location>
        <begin position="248"/>
        <end position="270"/>
    </location>
</feature>
<keyword evidence="9" id="KW-1185">Reference proteome</keyword>
<dbReference type="PANTHER" id="PTHR23502:SF132">
    <property type="entry name" value="POLYAMINE TRANSPORTER 2-RELATED"/>
    <property type="match status" value="1"/>
</dbReference>
<dbReference type="Gene3D" id="1.20.1720.10">
    <property type="entry name" value="Multidrug resistance protein D"/>
    <property type="match status" value="1"/>
</dbReference>
<dbReference type="Proteomes" id="UP001184230">
    <property type="component" value="Unassembled WGS sequence"/>
</dbReference>
<dbReference type="InterPro" id="IPR011701">
    <property type="entry name" value="MFS"/>
</dbReference>
<evidence type="ECO:0000259" key="7">
    <source>
        <dbReference type="PROSITE" id="PS50850"/>
    </source>
</evidence>
<sequence length="408" mass="42449">MNAKAAMGPALVVLVVTLATAVQPLGTDLYLAALPAIRHEYAASVGVVQLTLAILVFSFGLSQLVWGPAADRFGRRPVLVAGFLLYAAGAGLGALAPSVQVLIAARAMQGVGIAATMVCGRAMVRDLFEQQHGTHVMTVAMSVLACMTMLIPVTGALLTQALGWRSTLWSMALCGLAGVALVLLRVPETARALNPGALQWGPLFAGYARIARNPAFRSWTLLNSCGFAANFGFFSSSAYLFIETFDVSRVAFGLVIGGASVAYLIGTFLCRRWIAAHGIVVSVRRAGFLSLAAAVLLIAPQLTNAHTPVTLAAGLWLMLLAYGIHQPCGHVGMATPFPLEAGAASALGGFIFAAAAFLCGTWMGVMYRSGSAAVLSFTTGLLVAATGLIALTLVQRHGRPEVIQPVTP</sequence>
<feature type="transmembrane region" description="Helical" evidence="6">
    <location>
        <begin position="373"/>
        <end position="394"/>
    </location>
</feature>
<keyword evidence="3 6" id="KW-0812">Transmembrane</keyword>
<keyword evidence="2" id="KW-0813">Transport</keyword>
<feature type="transmembrane region" description="Helical" evidence="6">
    <location>
        <begin position="45"/>
        <end position="66"/>
    </location>
</feature>
<dbReference type="PROSITE" id="PS50850">
    <property type="entry name" value="MFS"/>
    <property type="match status" value="1"/>
</dbReference>
<name>A0ABU1NJ86_9BURK</name>
<reference evidence="8 9" key="1">
    <citation type="submission" date="2023-07" db="EMBL/GenBank/DDBJ databases">
        <title>Sorghum-associated microbial communities from plants grown in Nebraska, USA.</title>
        <authorList>
            <person name="Schachtman D."/>
        </authorList>
    </citation>
    <scope>NUCLEOTIDE SEQUENCE [LARGE SCALE GENOMIC DNA]</scope>
    <source>
        <strain evidence="8 9">DS1781</strain>
    </source>
</reference>
<dbReference type="Pfam" id="PF07690">
    <property type="entry name" value="MFS_1"/>
    <property type="match status" value="1"/>
</dbReference>
<feature type="transmembrane region" description="Helical" evidence="6">
    <location>
        <begin position="78"/>
        <end position="97"/>
    </location>
</feature>
<feature type="transmembrane region" description="Helical" evidence="6">
    <location>
        <begin position="345"/>
        <end position="367"/>
    </location>
</feature>
<dbReference type="InterPro" id="IPR036259">
    <property type="entry name" value="MFS_trans_sf"/>
</dbReference>
<evidence type="ECO:0000256" key="6">
    <source>
        <dbReference type="SAM" id="Phobius"/>
    </source>
</evidence>
<feature type="transmembrane region" description="Helical" evidence="6">
    <location>
        <begin position="103"/>
        <end position="124"/>
    </location>
</feature>
<evidence type="ECO:0000313" key="8">
    <source>
        <dbReference type="EMBL" id="MDR6538491.1"/>
    </source>
</evidence>
<feature type="transmembrane region" description="Helical" evidence="6">
    <location>
        <begin position="168"/>
        <end position="186"/>
    </location>
</feature>
<comment type="subcellular location">
    <subcellularLocation>
        <location evidence="1">Membrane</location>
        <topology evidence="1">Multi-pass membrane protein</topology>
    </subcellularLocation>
</comment>
<evidence type="ECO:0000256" key="4">
    <source>
        <dbReference type="ARBA" id="ARBA00022989"/>
    </source>
</evidence>
<evidence type="ECO:0000313" key="9">
    <source>
        <dbReference type="Proteomes" id="UP001184230"/>
    </source>
</evidence>
<evidence type="ECO:0000256" key="5">
    <source>
        <dbReference type="ARBA" id="ARBA00023136"/>
    </source>
</evidence>
<accession>A0ABU1NJ86</accession>
<keyword evidence="4 6" id="KW-1133">Transmembrane helix</keyword>
<evidence type="ECO:0000256" key="1">
    <source>
        <dbReference type="ARBA" id="ARBA00004141"/>
    </source>
</evidence>
<feature type="transmembrane region" description="Helical" evidence="6">
    <location>
        <begin position="282"/>
        <end position="299"/>
    </location>
</feature>
<dbReference type="InterPro" id="IPR020846">
    <property type="entry name" value="MFS_dom"/>
</dbReference>
<evidence type="ECO:0000256" key="2">
    <source>
        <dbReference type="ARBA" id="ARBA00022448"/>
    </source>
</evidence>
<feature type="transmembrane region" description="Helical" evidence="6">
    <location>
        <begin position="219"/>
        <end position="242"/>
    </location>
</feature>
<protein>
    <submittedName>
        <fullName evidence="8">DHA1 family bicyclomycin/chloramphenicol resistance-like MFS transporter</fullName>
    </submittedName>
</protein>
<feature type="domain" description="Major facilitator superfamily (MFS) profile" evidence="7">
    <location>
        <begin position="12"/>
        <end position="399"/>
    </location>
</feature>
<keyword evidence="5 6" id="KW-0472">Membrane</keyword>
<comment type="caution">
    <text evidence="8">The sequence shown here is derived from an EMBL/GenBank/DDBJ whole genome shotgun (WGS) entry which is preliminary data.</text>
</comment>
<dbReference type="RefSeq" id="WP_309905338.1">
    <property type="nucleotide sequence ID" value="NZ_JAVDRF010000011.1"/>
</dbReference>
<feature type="transmembrane region" description="Helical" evidence="6">
    <location>
        <begin position="136"/>
        <end position="162"/>
    </location>
</feature>
<dbReference type="PANTHER" id="PTHR23502">
    <property type="entry name" value="MAJOR FACILITATOR SUPERFAMILY"/>
    <property type="match status" value="1"/>
</dbReference>
<organism evidence="8 9">
    <name type="scientific">Variovorax soli</name>
    <dbReference type="NCBI Taxonomy" id="376815"/>
    <lineage>
        <taxon>Bacteria</taxon>
        <taxon>Pseudomonadati</taxon>
        <taxon>Pseudomonadota</taxon>
        <taxon>Betaproteobacteria</taxon>
        <taxon>Burkholderiales</taxon>
        <taxon>Comamonadaceae</taxon>
        <taxon>Variovorax</taxon>
    </lineage>
</organism>
<gene>
    <name evidence="8" type="ORF">J2739_004284</name>
</gene>
<proteinExistence type="predicted"/>